<accession>A0A8T1VT34</accession>
<sequence length="174" mass="17609">MVMISCLVRKQYCVTSCNSVGNPQVVRDGNEPQRIPEQATSAAAVAGRSGNVNSSCVGDDGFGVSDIRACEQSIAAGLKHSTALDASEDNAGGDGGRQLVAAHVAVVATLHHAGGSTAMVVSVVGVVVVTSVDVSSLDLVGVFAPLLGKIMTLATTQKMVALRLVPVVNVIVAV</sequence>
<reference evidence="1" key="1">
    <citation type="submission" date="2021-02" db="EMBL/GenBank/DDBJ databases">
        <authorList>
            <person name="Palmer J.M."/>
        </authorList>
    </citation>
    <scope>NUCLEOTIDE SEQUENCE</scope>
    <source>
        <strain evidence="1">SCRP734</strain>
    </source>
</reference>
<keyword evidence="2" id="KW-1185">Reference proteome</keyword>
<comment type="caution">
    <text evidence="1">The sequence shown here is derived from an EMBL/GenBank/DDBJ whole genome shotgun (WGS) entry which is preliminary data.</text>
</comment>
<dbReference type="AlphaFoldDB" id="A0A8T1VT34"/>
<gene>
    <name evidence="1" type="ORF">PHYPSEUDO_004675</name>
</gene>
<organism evidence="1 2">
    <name type="scientific">Phytophthora pseudosyringae</name>
    <dbReference type="NCBI Taxonomy" id="221518"/>
    <lineage>
        <taxon>Eukaryota</taxon>
        <taxon>Sar</taxon>
        <taxon>Stramenopiles</taxon>
        <taxon>Oomycota</taxon>
        <taxon>Peronosporomycetes</taxon>
        <taxon>Peronosporales</taxon>
        <taxon>Peronosporaceae</taxon>
        <taxon>Phytophthora</taxon>
    </lineage>
</organism>
<evidence type="ECO:0000313" key="2">
    <source>
        <dbReference type="Proteomes" id="UP000694044"/>
    </source>
</evidence>
<dbReference type="EMBL" id="JAGDFM010000201">
    <property type="protein sequence ID" value="KAG7382644.1"/>
    <property type="molecule type" value="Genomic_DNA"/>
</dbReference>
<dbReference type="Proteomes" id="UP000694044">
    <property type="component" value="Unassembled WGS sequence"/>
</dbReference>
<protein>
    <submittedName>
        <fullName evidence="1">Uncharacterized protein</fullName>
    </submittedName>
</protein>
<proteinExistence type="predicted"/>
<name>A0A8T1VT34_9STRA</name>
<evidence type="ECO:0000313" key="1">
    <source>
        <dbReference type="EMBL" id="KAG7382644.1"/>
    </source>
</evidence>